<accession>W5T9S1</accession>
<evidence type="ECO:0000313" key="2">
    <source>
        <dbReference type="Proteomes" id="UP000019150"/>
    </source>
</evidence>
<name>W5T9S1_9NOCA</name>
<dbReference type="STRING" id="1415166.NONO_c12870"/>
<dbReference type="EMBL" id="CP006850">
    <property type="protein sequence ID" value="AHH16090.1"/>
    <property type="molecule type" value="Genomic_DNA"/>
</dbReference>
<keyword evidence="2" id="KW-1185">Reference proteome</keyword>
<dbReference type="AlphaFoldDB" id="W5T9S1"/>
<dbReference type="Proteomes" id="UP000019150">
    <property type="component" value="Chromosome"/>
</dbReference>
<reference evidence="1 2" key="1">
    <citation type="journal article" date="2014" name="Appl. Environ. Microbiol.">
        <title>Insights into the Microbial Degradation of Rubber and Gutta-Percha by Analysis of the Complete Genome of Nocardia nova SH22a.</title>
        <authorList>
            <person name="Luo Q."/>
            <person name="Hiessl S."/>
            <person name="Poehlein A."/>
            <person name="Daniel R."/>
            <person name="Steinbuchel A."/>
        </authorList>
    </citation>
    <scope>NUCLEOTIDE SEQUENCE [LARGE SCALE GENOMIC DNA]</scope>
    <source>
        <strain evidence="1">SH22a</strain>
    </source>
</reference>
<dbReference type="eggNOG" id="ENOG5032Z6K">
    <property type="taxonomic scope" value="Bacteria"/>
</dbReference>
<protein>
    <submittedName>
        <fullName evidence="1">Uncharacterized protein</fullName>
    </submittedName>
</protein>
<dbReference type="HOGENOM" id="CLU_087287_3_0_11"/>
<proteinExistence type="predicted"/>
<evidence type="ECO:0000313" key="1">
    <source>
        <dbReference type="EMBL" id="AHH16090.1"/>
    </source>
</evidence>
<sequence>MCNVCMPRDSGRPCSVTNDDGGYGSSVRKWSRKNSLSGLKLRSEMDPREADVLRSLVGAVTGLLTDRAGSAPEDDLAALTGLRTGNSTPPEDPRLARLLPEFHRKEPGSPDADRADLNSALRSLHEPGIIDAKVAAGTVVLETLPERGGKIVLTPEQADAWLNALNDVRLALGTALGIDADTPDQLDPDDPRAPHLDVYHWLTWMQDSLLHALAP</sequence>
<organism evidence="1 2">
    <name type="scientific">Nocardia nova SH22a</name>
    <dbReference type="NCBI Taxonomy" id="1415166"/>
    <lineage>
        <taxon>Bacteria</taxon>
        <taxon>Bacillati</taxon>
        <taxon>Actinomycetota</taxon>
        <taxon>Actinomycetes</taxon>
        <taxon>Mycobacteriales</taxon>
        <taxon>Nocardiaceae</taxon>
        <taxon>Nocardia</taxon>
    </lineage>
</organism>
<dbReference type="Pfam" id="PF09438">
    <property type="entry name" value="DUF2017"/>
    <property type="match status" value="1"/>
</dbReference>
<gene>
    <name evidence="1" type="ORF">NONO_c12870</name>
</gene>
<dbReference type="KEGG" id="nno:NONO_c12870"/>
<dbReference type="PATRIC" id="fig|1415166.3.peg.1307"/>
<dbReference type="InterPro" id="IPR018561">
    <property type="entry name" value="AosR"/>
</dbReference>